<dbReference type="OrthoDB" id="7335480at2"/>
<dbReference type="EMBL" id="PIOC01000001">
    <property type="protein sequence ID" value="RDW22214.1"/>
    <property type="molecule type" value="Genomic_DNA"/>
</dbReference>
<dbReference type="Gene3D" id="3.40.50.1820">
    <property type="entry name" value="alpha/beta hydrolase"/>
    <property type="match status" value="1"/>
</dbReference>
<dbReference type="Pfam" id="PF16929">
    <property type="entry name" value="Asp2"/>
    <property type="match status" value="1"/>
</dbReference>
<name>A0A3D8Q1Q6_9BACI</name>
<reference evidence="2" key="1">
    <citation type="submission" date="2017-11" db="EMBL/GenBank/DDBJ databases">
        <authorList>
            <person name="Zhu W."/>
        </authorList>
    </citation>
    <scope>NUCLEOTIDE SEQUENCE [LARGE SCALE GENOMIC DNA]</scope>
    <source>
        <strain evidence="2">CAU 1183</strain>
    </source>
</reference>
<comment type="caution">
    <text evidence="1">The sequence shown here is derived from an EMBL/GenBank/DDBJ whole genome shotgun (WGS) entry which is preliminary data.</text>
</comment>
<dbReference type="RefSeq" id="WP_115771074.1">
    <property type="nucleotide sequence ID" value="NZ_PIOC01000001.1"/>
</dbReference>
<evidence type="ECO:0000313" key="1">
    <source>
        <dbReference type="EMBL" id="RDW22214.1"/>
    </source>
</evidence>
<dbReference type="AlphaFoldDB" id="A0A3D8Q1Q6"/>
<gene>
    <name evidence="1" type="ORF">CWR48_00470</name>
</gene>
<dbReference type="InterPro" id="IPR022267">
    <property type="entry name" value="Asp2"/>
</dbReference>
<dbReference type="Proteomes" id="UP000257143">
    <property type="component" value="Unassembled WGS sequence"/>
</dbReference>
<organism evidence="1 2">
    <name type="scientific">Oceanobacillus arenosus</name>
    <dbReference type="NCBI Taxonomy" id="1229153"/>
    <lineage>
        <taxon>Bacteria</taxon>
        <taxon>Bacillati</taxon>
        <taxon>Bacillota</taxon>
        <taxon>Bacilli</taxon>
        <taxon>Bacillales</taxon>
        <taxon>Bacillaceae</taxon>
        <taxon>Oceanobacillus</taxon>
    </lineage>
</organism>
<proteinExistence type="predicted"/>
<protein>
    <recommendedName>
        <fullName evidence="3">Two component regulator three Y domain-containing protein</fullName>
    </recommendedName>
</protein>
<keyword evidence="2" id="KW-1185">Reference proteome</keyword>
<dbReference type="GO" id="GO:0015031">
    <property type="term" value="P:protein transport"/>
    <property type="evidence" value="ECO:0007669"/>
    <property type="project" value="InterPro"/>
</dbReference>
<evidence type="ECO:0008006" key="3">
    <source>
        <dbReference type="Google" id="ProtNLM"/>
    </source>
</evidence>
<sequence length="340" mass="39420">MKFSQEEILTFNPYKDHNLDVEVRLVLKDIVKNEFSHLIVIKPRKSVQIKVKELDNHLLYKYKYQIKSGNKWQDHIMYQNIIEENETDEGIKYLFFPGNRKTNLFAKKKDNHLIVIFQGIKDLNRTTYYNYIKTLKDVNAPRLYIKDDYGTDEKTHTSYYLGPNKSFTISDKVLNLIEAARTELDIDKENVICAGSSKGGYAALYFSHKGKYGYAVVGGPQILIGNYLSNGKIDGHEEKSILPPILRYLCGEITVENIEWANNILLNEIKRSEHQPNIALHVGKDEPHYPNHVVPLLHFFEETGRKEIQLDLGDYSTHKDLAKHFPDFLERNVKAICDSN</sequence>
<accession>A0A3D8Q1Q6</accession>
<evidence type="ECO:0000313" key="2">
    <source>
        <dbReference type="Proteomes" id="UP000257143"/>
    </source>
</evidence>
<dbReference type="SUPFAM" id="SSF53474">
    <property type="entry name" value="alpha/beta-Hydrolases"/>
    <property type="match status" value="1"/>
</dbReference>
<dbReference type="InterPro" id="IPR029058">
    <property type="entry name" value="AB_hydrolase_fold"/>
</dbReference>